<sequence length="80" mass="8078">MVADEKALAAAEILAAAGETVTARAVRERSGVRMAVATEVARTRDAAAAAQGAVPEVAAPVRGGTGCDLRCPRWAAVKSC</sequence>
<name>A0ABD6W4Z6_RATRA</name>
<reference evidence="3 4" key="1">
    <citation type="submission" date="2018-02" db="EMBL/GenBank/DDBJ databases">
        <title>Bacteriophage NCPPB3778 and a type I-E CRISPR drive the evolution of the US Biological Select Agent, Rathayibacter toxicus.</title>
        <authorList>
            <person name="Davis E.W.II."/>
            <person name="Tabima J.F."/>
            <person name="Weisberg A.J."/>
            <person name="Lopes L.D."/>
            <person name="Wiseman M.S."/>
            <person name="Wiseman M.S."/>
            <person name="Pupko T."/>
            <person name="Belcher M.S."/>
            <person name="Sechler A.J."/>
            <person name="Tancos M.A."/>
            <person name="Schroeder B.K."/>
            <person name="Murray T.D."/>
            <person name="Luster D.G."/>
            <person name="Schneider W.L."/>
            <person name="Rogers E."/>
            <person name="Andreote F.D."/>
            <person name="Grunwald N.J."/>
            <person name="Putnam M.L."/>
            <person name="Chang J.H."/>
        </authorList>
    </citation>
    <scope>NUCLEOTIDE SEQUENCE [LARGE SCALE GENOMIC DNA]</scope>
    <source>
        <strain evidence="2 4">AY1D6</strain>
        <strain evidence="1 3">AY1I9</strain>
    </source>
</reference>
<keyword evidence="4" id="KW-1185">Reference proteome</keyword>
<dbReference type="Proteomes" id="UP000237881">
    <property type="component" value="Unassembled WGS sequence"/>
</dbReference>
<accession>A0ABD6W4Z6</accession>
<dbReference type="EMBL" id="PSUL01000066">
    <property type="protein sequence ID" value="PPF09616.1"/>
    <property type="molecule type" value="Genomic_DNA"/>
</dbReference>
<protein>
    <recommendedName>
        <fullName evidence="5">KfrA N-terminal DNA-binding domain-containing protein</fullName>
    </recommendedName>
</protein>
<comment type="caution">
    <text evidence="1">The sequence shown here is derived from an EMBL/GenBank/DDBJ whole genome shotgun (WGS) entry which is preliminary data.</text>
</comment>
<dbReference type="EMBL" id="PSVT01000075">
    <property type="protein sequence ID" value="PPH70866.1"/>
    <property type="molecule type" value="Genomic_DNA"/>
</dbReference>
<evidence type="ECO:0008006" key="5">
    <source>
        <dbReference type="Google" id="ProtNLM"/>
    </source>
</evidence>
<evidence type="ECO:0000313" key="1">
    <source>
        <dbReference type="EMBL" id="PPF09616.1"/>
    </source>
</evidence>
<dbReference type="KEGG" id="rry:C1O28_12790"/>
<evidence type="ECO:0000313" key="3">
    <source>
        <dbReference type="Proteomes" id="UP000237881"/>
    </source>
</evidence>
<gene>
    <name evidence="1" type="ORF">C5C04_14580</name>
    <name evidence="2" type="ORF">C5C40_15895</name>
</gene>
<evidence type="ECO:0000313" key="4">
    <source>
        <dbReference type="Proteomes" id="UP000239698"/>
    </source>
</evidence>
<dbReference type="AlphaFoldDB" id="A0ABD6W4Z6"/>
<dbReference type="Proteomes" id="UP000239698">
    <property type="component" value="Unassembled WGS sequence"/>
</dbReference>
<organism evidence="1 3">
    <name type="scientific">Rathayibacter rathayi</name>
    <name type="common">Corynebacterium rathayi</name>
    <dbReference type="NCBI Taxonomy" id="33887"/>
    <lineage>
        <taxon>Bacteria</taxon>
        <taxon>Bacillati</taxon>
        <taxon>Actinomycetota</taxon>
        <taxon>Actinomycetes</taxon>
        <taxon>Micrococcales</taxon>
        <taxon>Microbacteriaceae</taxon>
        <taxon>Rathayibacter</taxon>
    </lineage>
</organism>
<evidence type="ECO:0000313" key="2">
    <source>
        <dbReference type="EMBL" id="PPH70866.1"/>
    </source>
</evidence>
<proteinExistence type="predicted"/>